<sequence>MKSTAAFFNISLIPLRWYDDKVGQFSEDEIRSLPIIQLCNTQSKSVQTFQSEFSYLRDIREGNIGQESEYINLLKDFIQSMEISLKKVTNEKENSNEIQKITNPIYVKPHSRLPQKCYKSSLE</sequence>
<dbReference type="Proteomes" id="UP000615446">
    <property type="component" value="Unassembled WGS sequence"/>
</dbReference>
<protein>
    <submittedName>
        <fullName evidence="1">Uncharacterized protein</fullName>
    </submittedName>
</protein>
<name>A0A8H3LYG4_9GLOM</name>
<comment type="caution">
    <text evidence="1">The sequence shown here is derived from an EMBL/GenBank/DDBJ whole genome shotgun (WGS) entry which is preliminary data.</text>
</comment>
<reference evidence="1" key="1">
    <citation type="submission" date="2019-10" db="EMBL/GenBank/DDBJ databases">
        <title>Conservation and host-specific expression of non-tandemly repeated heterogenous ribosome RNA gene in arbuscular mycorrhizal fungi.</title>
        <authorList>
            <person name="Maeda T."/>
            <person name="Kobayashi Y."/>
            <person name="Nakagawa T."/>
            <person name="Ezawa T."/>
            <person name="Yamaguchi K."/>
            <person name="Bino T."/>
            <person name="Nishimoto Y."/>
            <person name="Shigenobu S."/>
            <person name="Kawaguchi M."/>
        </authorList>
    </citation>
    <scope>NUCLEOTIDE SEQUENCE</scope>
    <source>
        <strain evidence="1">HR1</strain>
    </source>
</reference>
<evidence type="ECO:0000313" key="2">
    <source>
        <dbReference type="Proteomes" id="UP000615446"/>
    </source>
</evidence>
<dbReference type="OrthoDB" id="2440432at2759"/>
<dbReference type="EMBL" id="BLAL01000234">
    <property type="protein sequence ID" value="GES94351.1"/>
    <property type="molecule type" value="Genomic_DNA"/>
</dbReference>
<proteinExistence type="predicted"/>
<evidence type="ECO:0000313" key="1">
    <source>
        <dbReference type="EMBL" id="GES94351.1"/>
    </source>
</evidence>
<organism evidence="1 2">
    <name type="scientific">Rhizophagus clarus</name>
    <dbReference type="NCBI Taxonomy" id="94130"/>
    <lineage>
        <taxon>Eukaryota</taxon>
        <taxon>Fungi</taxon>
        <taxon>Fungi incertae sedis</taxon>
        <taxon>Mucoromycota</taxon>
        <taxon>Glomeromycotina</taxon>
        <taxon>Glomeromycetes</taxon>
        <taxon>Glomerales</taxon>
        <taxon>Glomeraceae</taxon>
        <taxon>Rhizophagus</taxon>
    </lineage>
</organism>
<gene>
    <name evidence="1" type="ORF">RCL2_002108700</name>
</gene>
<dbReference type="AlphaFoldDB" id="A0A8H3LYG4"/>
<accession>A0A8H3LYG4</accession>